<dbReference type="GO" id="GO:0009360">
    <property type="term" value="C:DNA polymerase III complex"/>
    <property type="evidence" value="ECO:0007669"/>
    <property type="project" value="InterPro"/>
</dbReference>
<evidence type="ECO:0000256" key="1">
    <source>
        <dbReference type="ARBA" id="ARBA00004496"/>
    </source>
</evidence>
<name>A0A1G1VFR8_9BACT</name>
<evidence type="ECO:0000256" key="7">
    <source>
        <dbReference type="ARBA" id="ARBA00022932"/>
    </source>
</evidence>
<reference evidence="13 14" key="1">
    <citation type="journal article" date="2016" name="Nat. Commun.">
        <title>Thousands of microbial genomes shed light on interconnected biogeochemical processes in an aquifer system.</title>
        <authorList>
            <person name="Anantharaman K."/>
            <person name="Brown C.T."/>
            <person name="Hug L.A."/>
            <person name="Sharon I."/>
            <person name="Castelle C.J."/>
            <person name="Probst A.J."/>
            <person name="Thomas B.C."/>
            <person name="Singh A."/>
            <person name="Wilkins M.J."/>
            <person name="Karaoz U."/>
            <person name="Brodie E.L."/>
            <person name="Williams K.H."/>
            <person name="Hubbard S.S."/>
            <person name="Banfield J.F."/>
        </authorList>
    </citation>
    <scope>NUCLEOTIDE SEQUENCE [LARGE SCALE GENOMIC DNA]</scope>
</reference>
<dbReference type="SUPFAM" id="SSF55979">
    <property type="entry name" value="DNA clamp"/>
    <property type="match status" value="3"/>
</dbReference>
<evidence type="ECO:0000259" key="12">
    <source>
        <dbReference type="Pfam" id="PF02768"/>
    </source>
</evidence>
<dbReference type="Pfam" id="PF02768">
    <property type="entry name" value="DNA_pol3_beta_3"/>
    <property type="match status" value="1"/>
</dbReference>
<dbReference type="GO" id="GO:0008408">
    <property type="term" value="F:3'-5' exonuclease activity"/>
    <property type="evidence" value="ECO:0007669"/>
    <property type="project" value="InterPro"/>
</dbReference>
<feature type="domain" description="DNA polymerase III beta sliding clamp central" evidence="11">
    <location>
        <begin position="128"/>
        <end position="244"/>
    </location>
</feature>
<dbReference type="Gene3D" id="3.10.150.10">
    <property type="entry name" value="DNA Polymerase III, subunit A, domain 2"/>
    <property type="match status" value="1"/>
</dbReference>
<dbReference type="SMART" id="SM00480">
    <property type="entry name" value="POL3Bc"/>
    <property type="match status" value="1"/>
</dbReference>
<dbReference type="NCBIfam" id="TIGR00663">
    <property type="entry name" value="dnan"/>
    <property type="match status" value="1"/>
</dbReference>
<evidence type="ECO:0000313" key="14">
    <source>
        <dbReference type="Proteomes" id="UP000178659"/>
    </source>
</evidence>
<dbReference type="Proteomes" id="UP000178659">
    <property type="component" value="Unassembled WGS sequence"/>
</dbReference>
<comment type="caution">
    <text evidence="13">The sequence shown here is derived from an EMBL/GenBank/DDBJ whole genome shotgun (WGS) entry which is preliminary data.</text>
</comment>
<evidence type="ECO:0000313" key="13">
    <source>
        <dbReference type="EMBL" id="OGY14264.1"/>
    </source>
</evidence>
<comment type="subcellular location">
    <subcellularLocation>
        <location evidence="1 9">Cytoplasm</location>
    </subcellularLocation>
</comment>
<dbReference type="InterPro" id="IPR046938">
    <property type="entry name" value="DNA_clamp_sf"/>
</dbReference>
<keyword evidence="6 9" id="KW-0235">DNA replication</keyword>
<keyword evidence="3 9" id="KW-0963">Cytoplasm</keyword>
<evidence type="ECO:0000259" key="10">
    <source>
        <dbReference type="Pfam" id="PF00712"/>
    </source>
</evidence>
<evidence type="ECO:0000256" key="4">
    <source>
        <dbReference type="ARBA" id="ARBA00022679"/>
    </source>
</evidence>
<dbReference type="PANTHER" id="PTHR30478:SF0">
    <property type="entry name" value="BETA SLIDING CLAMP"/>
    <property type="match status" value="1"/>
</dbReference>
<evidence type="ECO:0000256" key="5">
    <source>
        <dbReference type="ARBA" id="ARBA00022695"/>
    </source>
</evidence>
<dbReference type="EMBL" id="MHCC01000001">
    <property type="protein sequence ID" value="OGY14264.1"/>
    <property type="molecule type" value="Genomic_DNA"/>
</dbReference>
<dbReference type="AlphaFoldDB" id="A0A1G1VFR8"/>
<dbReference type="Pfam" id="PF02767">
    <property type="entry name" value="DNA_pol3_beta_2"/>
    <property type="match status" value="1"/>
</dbReference>
<sequence>MEVVVLQEDILKGLMSVSRFVSTRVQLPILSNILIVADKNTLRLAATNLEMGISYKLGAKIEEEGAITIPSKVISELMSNLPAGKVRLKADKGQLTVTSNSSSANLSGISASEFPEVPETAEKIDFTINKEILDTINKQVVFSASRDDSRPILSGVLFSINQDGLRAVSTDGFRLSCKDIQKNKKIDMDQTVLMPARLIEEVAKLISNSEEEIGVSVLDGEKQLIFTTSTATLTGRLIEGDFPDYKRIIPKSTTITARFSKDDLVRAVKITSVIARESSGVVRLKIEKDKLTVFTENPSFGCQEASLDAKVEGGEVETAFNYKYLLEFLNSATGSEIVFSTNGSTASGVFKDSTDESYLHLIMPIRVQ</sequence>
<accession>A0A1G1VFR8</accession>
<organism evidence="13 14">
    <name type="scientific">Candidatus Blackburnbacteria bacterium RIFCSPLOWO2_01_FULL_40_20</name>
    <dbReference type="NCBI Taxonomy" id="1797519"/>
    <lineage>
        <taxon>Bacteria</taxon>
        <taxon>Candidatus Blackburniibacteriota</taxon>
    </lineage>
</organism>
<dbReference type="InterPro" id="IPR022635">
    <property type="entry name" value="DNA_polIII_beta_C"/>
</dbReference>
<comment type="similarity">
    <text evidence="2 9">Belongs to the beta sliding clamp family.</text>
</comment>
<dbReference type="GO" id="GO:0003677">
    <property type="term" value="F:DNA binding"/>
    <property type="evidence" value="ECO:0007669"/>
    <property type="project" value="UniProtKB-UniRule"/>
</dbReference>
<dbReference type="CDD" id="cd00140">
    <property type="entry name" value="beta_clamp"/>
    <property type="match status" value="1"/>
</dbReference>
<dbReference type="InterPro" id="IPR022637">
    <property type="entry name" value="DNA_polIII_beta_cen"/>
</dbReference>
<gene>
    <name evidence="13" type="ORF">A3A77_02200</name>
</gene>
<evidence type="ECO:0000256" key="9">
    <source>
        <dbReference type="PIRNR" id="PIRNR000804"/>
    </source>
</evidence>
<proteinExistence type="inferred from homology"/>
<dbReference type="GO" id="GO:0003887">
    <property type="term" value="F:DNA-directed DNA polymerase activity"/>
    <property type="evidence" value="ECO:0007669"/>
    <property type="project" value="UniProtKB-UniRule"/>
</dbReference>
<feature type="domain" description="DNA polymerase III beta sliding clamp N-terminal" evidence="10">
    <location>
        <begin position="1"/>
        <end position="118"/>
    </location>
</feature>
<dbReference type="GO" id="GO:0006271">
    <property type="term" value="P:DNA strand elongation involved in DNA replication"/>
    <property type="evidence" value="ECO:0007669"/>
    <property type="project" value="TreeGrafter"/>
</dbReference>
<dbReference type="GO" id="GO:0005737">
    <property type="term" value="C:cytoplasm"/>
    <property type="evidence" value="ECO:0007669"/>
    <property type="project" value="UniProtKB-SubCell"/>
</dbReference>
<dbReference type="PANTHER" id="PTHR30478">
    <property type="entry name" value="DNA POLYMERASE III SUBUNIT BETA"/>
    <property type="match status" value="1"/>
</dbReference>
<keyword evidence="8" id="KW-0238">DNA-binding</keyword>
<evidence type="ECO:0000256" key="2">
    <source>
        <dbReference type="ARBA" id="ARBA00010752"/>
    </source>
</evidence>
<evidence type="ECO:0000256" key="8">
    <source>
        <dbReference type="ARBA" id="ARBA00023125"/>
    </source>
</evidence>
<dbReference type="Pfam" id="PF00712">
    <property type="entry name" value="DNA_pol3_beta"/>
    <property type="match status" value="1"/>
</dbReference>
<feature type="domain" description="DNA polymerase III beta sliding clamp C-terminal" evidence="12">
    <location>
        <begin position="246"/>
        <end position="366"/>
    </location>
</feature>
<dbReference type="InterPro" id="IPR001001">
    <property type="entry name" value="DNA_polIII_beta"/>
</dbReference>
<evidence type="ECO:0000259" key="11">
    <source>
        <dbReference type="Pfam" id="PF02767"/>
    </source>
</evidence>
<dbReference type="PIRSF" id="PIRSF000804">
    <property type="entry name" value="DNA_pol_III_b"/>
    <property type="match status" value="1"/>
</dbReference>
<dbReference type="Gene3D" id="3.70.10.10">
    <property type="match status" value="1"/>
</dbReference>
<protein>
    <recommendedName>
        <fullName evidence="9">Beta sliding clamp</fullName>
    </recommendedName>
</protein>
<evidence type="ECO:0000256" key="6">
    <source>
        <dbReference type="ARBA" id="ARBA00022705"/>
    </source>
</evidence>
<comment type="function">
    <text evidence="9">Confers DNA tethering and processivity to DNA polymerases and other proteins. Acts as a clamp, forming a ring around DNA (a reaction catalyzed by the clamp-loading complex) which diffuses in an ATP-independent manner freely and bidirectionally along dsDNA. Initially characterized for its ability to contact the catalytic subunit of DNA polymerase III (Pol III), a complex, multichain enzyme responsible for most of the replicative synthesis in bacteria; Pol III exhibits 3'-5' exonuclease proofreading activity. The beta chain is required for initiation of replication as well as for processivity of DNA replication.</text>
</comment>
<keyword evidence="4 9" id="KW-0808">Transferase</keyword>
<comment type="subunit">
    <text evidence="9">Forms a ring-shaped head-to-tail homodimer around DNA.</text>
</comment>
<keyword evidence="7 9" id="KW-0239">DNA-directed DNA polymerase</keyword>
<dbReference type="InterPro" id="IPR022634">
    <property type="entry name" value="DNA_polIII_beta_N"/>
</dbReference>
<keyword evidence="5 9" id="KW-0548">Nucleotidyltransferase</keyword>
<evidence type="ECO:0000256" key="3">
    <source>
        <dbReference type="ARBA" id="ARBA00022490"/>
    </source>
</evidence>